<proteinExistence type="inferred from homology"/>
<dbReference type="OMA" id="EVPQIAW"/>
<dbReference type="CDD" id="cd11296">
    <property type="entry name" value="O-FucT_like"/>
    <property type="match status" value="1"/>
</dbReference>
<keyword evidence="7" id="KW-0812">Transmembrane</keyword>
<accession>A0A8T2RRM3</accession>
<feature type="transmembrane region" description="Helical" evidence="7">
    <location>
        <begin position="12"/>
        <end position="35"/>
    </location>
</feature>
<dbReference type="Gene3D" id="3.40.50.11350">
    <property type="match status" value="1"/>
</dbReference>
<dbReference type="AlphaFoldDB" id="A0A8T2RRM3"/>
<keyword evidence="2" id="KW-0328">Glycosyltransferase</keyword>
<evidence type="ECO:0000256" key="1">
    <source>
        <dbReference type="ARBA" id="ARBA00007737"/>
    </source>
</evidence>
<evidence type="ECO:0000256" key="6">
    <source>
        <dbReference type="ARBA" id="ARBA00030350"/>
    </source>
</evidence>
<dbReference type="PANTHER" id="PTHR37220:SF1">
    <property type="entry name" value="O-FUCOSYLTRANSFERASE 23"/>
    <property type="match status" value="1"/>
</dbReference>
<dbReference type="GO" id="GO:0009875">
    <property type="term" value="P:pollen-pistil interaction"/>
    <property type="evidence" value="ECO:0007669"/>
    <property type="project" value="InterPro"/>
</dbReference>
<dbReference type="OrthoDB" id="10050276at2759"/>
<name>A0A8T2RRM3_CERRI</name>
<dbReference type="InterPro" id="IPR019378">
    <property type="entry name" value="GDP-Fuc_O-FucTrfase"/>
</dbReference>
<dbReference type="InterPro" id="IPR044982">
    <property type="entry name" value="AtOFT1-like"/>
</dbReference>
<keyword evidence="9" id="KW-1185">Reference proteome</keyword>
<keyword evidence="7" id="KW-1133">Transmembrane helix</keyword>
<keyword evidence="5" id="KW-0119">Carbohydrate metabolism</keyword>
<comment type="caution">
    <text evidence="8">The sequence shown here is derived from an EMBL/GenBank/DDBJ whole genome shotgun (WGS) entry which is preliminary data.</text>
</comment>
<evidence type="ECO:0000256" key="2">
    <source>
        <dbReference type="ARBA" id="ARBA00022676"/>
    </source>
</evidence>
<dbReference type="PANTHER" id="PTHR37220">
    <property type="entry name" value="O-FUCOSYLTRANSFERASE 23"/>
    <property type="match status" value="1"/>
</dbReference>
<evidence type="ECO:0000256" key="3">
    <source>
        <dbReference type="ARBA" id="ARBA00022679"/>
    </source>
</evidence>
<keyword evidence="3" id="KW-0808">Transferase</keyword>
<sequence length="453" mass="51060">MMSTSSYCRSSLLRWLLIASLASTGAVLLSFSSVLRPGLIADNHHSQGEARFLEVPQIAWGLNNQKIALARALLTARFLNRSLVLPLLSASLTYKDTAHIQPLPFDRLFSLSRFNELCQGFVSISKLPADILQRNTAFNVTKGSGRRWTIERDLDQLLQCRDPQIHRHALLKISGKNPFLWHDHWPVLDYARIFQCLVLEKGISNDVDRIVSKLRQVSLNLSETQGKVVLLQNSSLQHHRGARSTSPGNIHSDGYVAVHMRVEIDWMIHCKKTEERIKARQGKVVNICSSREEILKRVSHIQGLHRPATVYLAVADVLLEDKNLLEGWEDGLIPVEKKKLGLLKVYSKYPYLIQSALDYEICLQSDIFVGNSFSTFSSLIALERTLKMLALKPADPCSGYAYPSYAYNLETLNWGPPLWITNLSDVSLQAISYGTYQISCNTYSLMPGSLIQI</sequence>
<dbReference type="GO" id="GO:0006004">
    <property type="term" value="P:fucose metabolic process"/>
    <property type="evidence" value="ECO:0007669"/>
    <property type="project" value="UniProtKB-KW"/>
</dbReference>
<gene>
    <name evidence="8" type="ORF">KP509_25G073500</name>
</gene>
<evidence type="ECO:0000313" key="8">
    <source>
        <dbReference type="EMBL" id="KAH7299116.1"/>
    </source>
</evidence>
<evidence type="ECO:0000256" key="5">
    <source>
        <dbReference type="ARBA" id="ARBA00023277"/>
    </source>
</evidence>
<dbReference type="GO" id="GO:0016757">
    <property type="term" value="F:glycosyltransferase activity"/>
    <property type="evidence" value="ECO:0007669"/>
    <property type="project" value="UniProtKB-KW"/>
</dbReference>
<dbReference type="EMBL" id="CM035430">
    <property type="protein sequence ID" value="KAH7299116.1"/>
    <property type="molecule type" value="Genomic_DNA"/>
</dbReference>
<keyword evidence="7" id="KW-0472">Membrane</keyword>
<dbReference type="Proteomes" id="UP000825935">
    <property type="component" value="Chromosome 25"/>
</dbReference>
<protein>
    <recommendedName>
        <fullName evidence="6">O-fucosyltransferase family protein</fullName>
    </recommendedName>
</protein>
<dbReference type="Pfam" id="PF10250">
    <property type="entry name" value="O-FucT"/>
    <property type="match status" value="1"/>
</dbReference>
<organism evidence="8 9">
    <name type="scientific">Ceratopteris richardii</name>
    <name type="common">Triangle waterfern</name>
    <dbReference type="NCBI Taxonomy" id="49495"/>
    <lineage>
        <taxon>Eukaryota</taxon>
        <taxon>Viridiplantae</taxon>
        <taxon>Streptophyta</taxon>
        <taxon>Embryophyta</taxon>
        <taxon>Tracheophyta</taxon>
        <taxon>Polypodiopsida</taxon>
        <taxon>Polypodiidae</taxon>
        <taxon>Polypodiales</taxon>
        <taxon>Pteridineae</taxon>
        <taxon>Pteridaceae</taxon>
        <taxon>Parkerioideae</taxon>
        <taxon>Ceratopteris</taxon>
    </lineage>
</organism>
<evidence type="ECO:0000256" key="4">
    <source>
        <dbReference type="ARBA" id="ARBA00023253"/>
    </source>
</evidence>
<keyword evidence="4" id="KW-0294">Fucose metabolism</keyword>
<evidence type="ECO:0000256" key="7">
    <source>
        <dbReference type="SAM" id="Phobius"/>
    </source>
</evidence>
<evidence type="ECO:0000313" key="9">
    <source>
        <dbReference type="Proteomes" id="UP000825935"/>
    </source>
</evidence>
<reference evidence="8" key="1">
    <citation type="submission" date="2021-08" db="EMBL/GenBank/DDBJ databases">
        <title>WGS assembly of Ceratopteris richardii.</title>
        <authorList>
            <person name="Marchant D.B."/>
            <person name="Chen G."/>
            <person name="Jenkins J."/>
            <person name="Shu S."/>
            <person name="Leebens-Mack J."/>
            <person name="Grimwood J."/>
            <person name="Schmutz J."/>
            <person name="Soltis P."/>
            <person name="Soltis D."/>
            <person name="Chen Z.-H."/>
        </authorList>
    </citation>
    <scope>NUCLEOTIDE SEQUENCE</scope>
    <source>
        <strain evidence="8">Whitten #5841</strain>
        <tissue evidence="8">Leaf</tissue>
    </source>
</reference>
<comment type="similarity">
    <text evidence="1">Belongs to the glycosyltransferase GT106 family.</text>
</comment>